<dbReference type="InterPro" id="IPR011990">
    <property type="entry name" value="TPR-like_helical_dom_sf"/>
</dbReference>
<keyword evidence="2" id="KW-0802">TPR repeat</keyword>
<evidence type="ECO:0000313" key="3">
    <source>
        <dbReference type="EMBL" id="MBP2324930.1"/>
    </source>
</evidence>
<sequence>MGWFTGLRNRRRAEQLVERAATAYWAGGLDEASADLTAALNLLRPTGLDSPGSAACLNWLGRIATDRGRFDDAETLLRQSYFDQAPAAAPPDDHITIATCLNNLAIIQAEQGDLDEQWRLLTRSLAHCEAGQLVVPGMKVLANMGANLLDAGQPGDALGLFEQTLQIARAVADGSPMVADQHGNLCRALIALGGLDRALEHAQLAVELHEQAHPGSADHGRMLSERATVHHHRGDLAKALADHRQALRTHEAVDGSDVAVAIDLNNIGTVLRAQGDTDAGLTHFQAALQIDRAIAPRSPATATDLSNLGTLHAVTGDLATAARLHAEALDINQECAPASPCSSLGRTACCSPCGRCSIGRQSASWQRSTATSPPV</sequence>
<organism evidence="3 4">
    <name type="scientific">Kibdelosporangium banguiense</name>
    <dbReference type="NCBI Taxonomy" id="1365924"/>
    <lineage>
        <taxon>Bacteria</taxon>
        <taxon>Bacillati</taxon>
        <taxon>Actinomycetota</taxon>
        <taxon>Actinomycetes</taxon>
        <taxon>Pseudonocardiales</taxon>
        <taxon>Pseudonocardiaceae</taxon>
        <taxon>Kibdelosporangium</taxon>
    </lineage>
</organism>
<protein>
    <submittedName>
        <fullName evidence="3">Tetratricopeptide (TPR) repeat protein</fullName>
    </submittedName>
</protein>
<dbReference type="SMART" id="SM00028">
    <property type="entry name" value="TPR"/>
    <property type="match status" value="6"/>
</dbReference>
<keyword evidence="1" id="KW-0677">Repeat</keyword>
<name>A0ABS4TKJ4_9PSEU</name>
<evidence type="ECO:0000256" key="1">
    <source>
        <dbReference type="ARBA" id="ARBA00022737"/>
    </source>
</evidence>
<dbReference type="EMBL" id="JAGINW010000001">
    <property type="protein sequence ID" value="MBP2324930.1"/>
    <property type="molecule type" value="Genomic_DNA"/>
</dbReference>
<evidence type="ECO:0000313" key="4">
    <source>
        <dbReference type="Proteomes" id="UP001519332"/>
    </source>
</evidence>
<evidence type="ECO:0000256" key="2">
    <source>
        <dbReference type="ARBA" id="ARBA00022803"/>
    </source>
</evidence>
<dbReference type="Gene3D" id="1.25.40.10">
    <property type="entry name" value="Tetratricopeptide repeat domain"/>
    <property type="match status" value="3"/>
</dbReference>
<dbReference type="InterPro" id="IPR019734">
    <property type="entry name" value="TPR_rpt"/>
</dbReference>
<keyword evidence="4" id="KW-1185">Reference proteome</keyword>
<dbReference type="SUPFAM" id="SSF48452">
    <property type="entry name" value="TPR-like"/>
    <property type="match status" value="2"/>
</dbReference>
<dbReference type="PANTHER" id="PTHR45641:SF19">
    <property type="entry name" value="NEPHROCYSTIN-3"/>
    <property type="match status" value="1"/>
</dbReference>
<dbReference type="PANTHER" id="PTHR45641">
    <property type="entry name" value="TETRATRICOPEPTIDE REPEAT PROTEIN (AFU_ORTHOLOGUE AFUA_6G03870)"/>
    <property type="match status" value="1"/>
</dbReference>
<accession>A0ABS4TKJ4</accession>
<dbReference type="Proteomes" id="UP001519332">
    <property type="component" value="Unassembled WGS sequence"/>
</dbReference>
<reference evidence="3 4" key="1">
    <citation type="submission" date="2021-03" db="EMBL/GenBank/DDBJ databases">
        <title>Sequencing the genomes of 1000 actinobacteria strains.</title>
        <authorList>
            <person name="Klenk H.-P."/>
        </authorList>
    </citation>
    <scope>NUCLEOTIDE SEQUENCE [LARGE SCALE GENOMIC DNA]</scope>
    <source>
        <strain evidence="3 4">DSM 46670</strain>
    </source>
</reference>
<dbReference type="Pfam" id="PF13424">
    <property type="entry name" value="TPR_12"/>
    <property type="match status" value="2"/>
</dbReference>
<dbReference type="Pfam" id="PF13374">
    <property type="entry name" value="TPR_10"/>
    <property type="match status" value="2"/>
</dbReference>
<comment type="caution">
    <text evidence="3">The sequence shown here is derived from an EMBL/GenBank/DDBJ whole genome shotgun (WGS) entry which is preliminary data.</text>
</comment>
<proteinExistence type="predicted"/>
<gene>
    <name evidence="3" type="ORF">JOF56_005315</name>
</gene>